<dbReference type="Gene3D" id="3.40.50.620">
    <property type="entry name" value="HUPs"/>
    <property type="match status" value="2"/>
</dbReference>
<dbReference type="InterPro" id="IPR006016">
    <property type="entry name" value="UspA"/>
</dbReference>
<evidence type="ECO:0000313" key="4">
    <source>
        <dbReference type="Proteomes" id="UP000254737"/>
    </source>
</evidence>
<dbReference type="STRING" id="343874.GCA_000805695_00662"/>
<dbReference type="Proteomes" id="UP000254737">
    <property type="component" value="Unassembled WGS sequence"/>
</dbReference>
<dbReference type="CDD" id="cd00293">
    <property type="entry name" value="USP-like"/>
    <property type="match status" value="2"/>
</dbReference>
<feature type="domain" description="UspA" evidence="2">
    <location>
        <begin position="1"/>
        <end position="147"/>
    </location>
</feature>
<dbReference type="RefSeq" id="WP_114998314.1">
    <property type="nucleotide sequence ID" value="NZ_JAIKTW010000006.1"/>
</dbReference>
<evidence type="ECO:0000256" key="1">
    <source>
        <dbReference type="ARBA" id="ARBA00008791"/>
    </source>
</evidence>
<dbReference type="EMBL" id="UFXS01000001">
    <property type="protein sequence ID" value="STD53158.1"/>
    <property type="molecule type" value="Genomic_DNA"/>
</dbReference>
<sequence length="275" mass="31626">MKKILFPTDFSETANNAFLYALNLAENQNAELYVLHAFQYPMVSGGIDAGILQDVYNTIELNNFENLKDHIPFLRKMAEDNGFANVDLKFFVKEGMLSFVLPTFIEDEKVDFVVMGTTGNTGFDKVLFGSNTMNAIKHLKIPVLSVPNGYEFKGINNIGFTTIFQDKDRKALDYLTEIAYRYKAKVHCLHVSKDGNYDIPTLNHWKEYYKDEPVDFFIYTADESVDAVLEFIKEEKIDLLTVVSRNKGFFEKLFSPSFTKKILTQHNVPLFVFHE</sequence>
<dbReference type="InterPro" id="IPR006015">
    <property type="entry name" value="Universal_stress_UspA"/>
</dbReference>
<evidence type="ECO:0000259" key="2">
    <source>
        <dbReference type="Pfam" id="PF00582"/>
    </source>
</evidence>
<organism evidence="3 4">
    <name type="scientific">Empedobacter falsenii</name>
    <dbReference type="NCBI Taxonomy" id="343874"/>
    <lineage>
        <taxon>Bacteria</taxon>
        <taxon>Pseudomonadati</taxon>
        <taxon>Bacteroidota</taxon>
        <taxon>Flavobacteriia</taxon>
        <taxon>Flavobacteriales</taxon>
        <taxon>Weeksellaceae</taxon>
        <taxon>Empedobacter</taxon>
    </lineage>
</organism>
<dbReference type="SUPFAM" id="SSF52402">
    <property type="entry name" value="Adenine nucleotide alpha hydrolases-like"/>
    <property type="match status" value="2"/>
</dbReference>
<name>A0A376G0H2_9FLAO</name>
<reference evidence="3 4" key="1">
    <citation type="submission" date="2018-06" db="EMBL/GenBank/DDBJ databases">
        <authorList>
            <consortium name="Pathogen Informatics"/>
            <person name="Doyle S."/>
        </authorList>
    </citation>
    <scope>NUCLEOTIDE SEQUENCE [LARGE SCALE GENOMIC DNA]</scope>
    <source>
        <strain evidence="3 4">NCTC13456</strain>
    </source>
</reference>
<proteinExistence type="inferred from homology"/>
<dbReference type="PANTHER" id="PTHR46268">
    <property type="entry name" value="STRESS RESPONSE PROTEIN NHAX"/>
    <property type="match status" value="1"/>
</dbReference>
<dbReference type="Pfam" id="PF00582">
    <property type="entry name" value="Usp"/>
    <property type="match status" value="1"/>
</dbReference>
<dbReference type="PANTHER" id="PTHR46268:SF26">
    <property type="entry name" value="UNIVERSAL STRESS PROTEIN MJ0577"/>
    <property type="match status" value="1"/>
</dbReference>
<comment type="similarity">
    <text evidence="1">Belongs to the universal stress protein A family.</text>
</comment>
<dbReference type="InterPro" id="IPR014729">
    <property type="entry name" value="Rossmann-like_a/b/a_fold"/>
</dbReference>
<evidence type="ECO:0000313" key="3">
    <source>
        <dbReference type="EMBL" id="STD53158.1"/>
    </source>
</evidence>
<protein>
    <submittedName>
        <fullName evidence="3">Universal stress protein UspE</fullName>
    </submittedName>
</protein>
<dbReference type="PRINTS" id="PR01438">
    <property type="entry name" value="UNVRSLSTRESS"/>
</dbReference>
<accession>A0A376G0H2</accession>
<gene>
    <name evidence="3" type="ORF">NCTC13456_00351</name>
</gene>
<dbReference type="AlphaFoldDB" id="A0A376G0H2"/>